<gene>
    <name evidence="2" type="ORF">JZ751_029007</name>
</gene>
<protein>
    <submittedName>
        <fullName evidence="2">Uncharacterized protein</fullName>
    </submittedName>
</protein>
<sequence>MAKDLGSALTDSNETCLHSLQMLVQNDVPRRCLLIREISPYPLVGAPPGGWRGMERGSESPRRRDSPERRGGSPDLSGPPPGKVGRLELNGSPTGPRVRHNGGPLRPLGAAAQSQIKPYNGTHYGLGQ</sequence>
<name>A0A8T2P9R6_9TELE</name>
<feature type="compositionally biased region" description="Basic and acidic residues" evidence="1">
    <location>
        <begin position="53"/>
        <end position="72"/>
    </location>
</feature>
<dbReference type="EMBL" id="JAFBMS010000010">
    <property type="protein sequence ID" value="KAG9348690.1"/>
    <property type="molecule type" value="Genomic_DNA"/>
</dbReference>
<organism evidence="2 3">
    <name type="scientific">Albula glossodonta</name>
    <name type="common">roundjaw bonefish</name>
    <dbReference type="NCBI Taxonomy" id="121402"/>
    <lineage>
        <taxon>Eukaryota</taxon>
        <taxon>Metazoa</taxon>
        <taxon>Chordata</taxon>
        <taxon>Craniata</taxon>
        <taxon>Vertebrata</taxon>
        <taxon>Euteleostomi</taxon>
        <taxon>Actinopterygii</taxon>
        <taxon>Neopterygii</taxon>
        <taxon>Teleostei</taxon>
        <taxon>Albuliformes</taxon>
        <taxon>Albulidae</taxon>
        <taxon>Albula</taxon>
    </lineage>
</organism>
<evidence type="ECO:0000313" key="2">
    <source>
        <dbReference type="EMBL" id="KAG9348690.1"/>
    </source>
</evidence>
<comment type="caution">
    <text evidence="2">The sequence shown here is derived from an EMBL/GenBank/DDBJ whole genome shotgun (WGS) entry which is preliminary data.</text>
</comment>
<proteinExistence type="predicted"/>
<keyword evidence="3" id="KW-1185">Reference proteome</keyword>
<evidence type="ECO:0000256" key="1">
    <source>
        <dbReference type="SAM" id="MobiDB-lite"/>
    </source>
</evidence>
<evidence type="ECO:0000313" key="3">
    <source>
        <dbReference type="Proteomes" id="UP000824540"/>
    </source>
</evidence>
<feature type="region of interest" description="Disordered" evidence="1">
    <location>
        <begin position="41"/>
        <end position="128"/>
    </location>
</feature>
<accession>A0A8T2P9R6</accession>
<dbReference type="Proteomes" id="UP000824540">
    <property type="component" value="Unassembled WGS sequence"/>
</dbReference>
<dbReference type="AlphaFoldDB" id="A0A8T2P9R6"/>
<reference evidence="2" key="1">
    <citation type="thesis" date="2021" institute="BYU ScholarsArchive" country="Provo, UT, USA">
        <title>Applications of and Algorithms for Genome Assembly and Genomic Analyses with an Emphasis on Marine Teleosts.</title>
        <authorList>
            <person name="Pickett B.D."/>
        </authorList>
    </citation>
    <scope>NUCLEOTIDE SEQUENCE</scope>
    <source>
        <strain evidence="2">HI-2016</strain>
    </source>
</reference>